<protein>
    <submittedName>
        <fullName evidence="7">Sigma-70 family RNA polymerase sigma factor</fullName>
    </submittedName>
</protein>
<sequence>MTEEKYRRIYFQYYRLVKNVAYGVLHDADLAEDVCQEVFLLFLEKEEIVEEEFYPNWFSVNAKRKAIDFCRKSYQVHEVTVAGVPEEDESAEEVTDKIRIKNSGRNSFEDEILNNLVLRELTERILDDLEKKNPDWYEIVIRMYIRGEDAEETARALGISIENLRTKKHRLKMYLTERYKDDFEEA</sequence>
<dbReference type="Pfam" id="PF04542">
    <property type="entry name" value="Sigma70_r2"/>
    <property type="match status" value="1"/>
</dbReference>
<evidence type="ECO:0000313" key="7">
    <source>
        <dbReference type="EMBL" id="HJC62949.1"/>
    </source>
</evidence>
<evidence type="ECO:0000256" key="2">
    <source>
        <dbReference type="ARBA" id="ARBA00023015"/>
    </source>
</evidence>
<keyword evidence="2" id="KW-0805">Transcription regulation</keyword>
<dbReference type="InterPro" id="IPR036388">
    <property type="entry name" value="WH-like_DNA-bd_sf"/>
</dbReference>
<feature type="domain" description="RNA polymerase sigma-70 region 2" evidence="6">
    <location>
        <begin position="12"/>
        <end position="72"/>
    </location>
</feature>
<evidence type="ECO:0000256" key="3">
    <source>
        <dbReference type="ARBA" id="ARBA00023082"/>
    </source>
</evidence>
<dbReference type="Proteomes" id="UP000823886">
    <property type="component" value="Unassembled WGS sequence"/>
</dbReference>
<gene>
    <name evidence="7" type="ORF">H9753_04950</name>
</gene>
<evidence type="ECO:0000259" key="6">
    <source>
        <dbReference type="Pfam" id="PF04542"/>
    </source>
</evidence>
<evidence type="ECO:0000256" key="5">
    <source>
        <dbReference type="ARBA" id="ARBA00023163"/>
    </source>
</evidence>
<dbReference type="PANTHER" id="PTHR43133:SF8">
    <property type="entry name" value="RNA POLYMERASE SIGMA FACTOR HI_1459-RELATED"/>
    <property type="match status" value="1"/>
</dbReference>
<dbReference type="AlphaFoldDB" id="A0A9D2TAP0"/>
<dbReference type="InterPro" id="IPR013325">
    <property type="entry name" value="RNA_pol_sigma_r2"/>
</dbReference>
<proteinExistence type="inferred from homology"/>
<dbReference type="InterPro" id="IPR007627">
    <property type="entry name" value="RNA_pol_sigma70_r2"/>
</dbReference>
<dbReference type="GO" id="GO:0016987">
    <property type="term" value="F:sigma factor activity"/>
    <property type="evidence" value="ECO:0007669"/>
    <property type="project" value="UniProtKB-KW"/>
</dbReference>
<organism evidence="7 8">
    <name type="scientific">Candidatus Blautia merdavium</name>
    <dbReference type="NCBI Taxonomy" id="2838494"/>
    <lineage>
        <taxon>Bacteria</taxon>
        <taxon>Bacillati</taxon>
        <taxon>Bacillota</taxon>
        <taxon>Clostridia</taxon>
        <taxon>Lachnospirales</taxon>
        <taxon>Lachnospiraceae</taxon>
        <taxon>Blautia</taxon>
    </lineage>
</organism>
<dbReference type="SUPFAM" id="SSF88659">
    <property type="entry name" value="Sigma3 and sigma4 domains of RNA polymerase sigma factors"/>
    <property type="match status" value="1"/>
</dbReference>
<reference evidence="7" key="2">
    <citation type="submission" date="2021-04" db="EMBL/GenBank/DDBJ databases">
        <authorList>
            <person name="Gilroy R."/>
        </authorList>
    </citation>
    <scope>NUCLEOTIDE SEQUENCE</scope>
    <source>
        <strain evidence="7">ChiBcec2-3848</strain>
    </source>
</reference>
<dbReference type="Gene3D" id="1.10.10.10">
    <property type="entry name" value="Winged helix-like DNA-binding domain superfamily/Winged helix DNA-binding domain"/>
    <property type="match status" value="1"/>
</dbReference>
<dbReference type="InterPro" id="IPR014284">
    <property type="entry name" value="RNA_pol_sigma-70_dom"/>
</dbReference>
<keyword evidence="5" id="KW-0804">Transcription</keyword>
<dbReference type="Gene3D" id="1.10.1740.10">
    <property type="match status" value="1"/>
</dbReference>
<evidence type="ECO:0000256" key="1">
    <source>
        <dbReference type="ARBA" id="ARBA00010641"/>
    </source>
</evidence>
<dbReference type="PANTHER" id="PTHR43133">
    <property type="entry name" value="RNA POLYMERASE ECF-TYPE SIGMA FACTO"/>
    <property type="match status" value="1"/>
</dbReference>
<dbReference type="InterPro" id="IPR013324">
    <property type="entry name" value="RNA_pol_sigma_r3/r4-like"/>
</dbReference>
<evidence type="ECO:0000256" key="4">
    <source>
        <dbReference type="ARBA" id="ARBA00023125"/>
    </source>
</evidence>
<dbReference type="InterPro" id="IPR039425">
    <property type="entry name" value="RNA_pol_sigma-70-like"/>
</dbReference>
<comment type="similarity">
    <text evidence="1">Belongs to the sigma-70 factor family. ECF subfamily.</text>
</comment>
<dbReference type="SUPFAM" id="SSF88946">
    <property type="entry name" value="Sigma2 domain of RNA polymerase sigma factors"/>
    <property type="match status" value="1"/>
</dbReference>
<dbReference type="GO" id="GO:0006352">
    <property type="term" value="P:DNA-templated transcription initiation"/>
    <property type="evidence" value="ECO:0007669"/>
    <property type="project" value="InterPro"/>
</dbReference>
<name>A0A9D2TAP0_9FIRM</name>
<accession>A0A9D2TAP0</accession>
<keyword evidence="3" id="KW-0731">Sigma factor</keyword>
<dbReference type="NCBIfam" id="TIGR02937">
    <property type="entry name" value="sigma70-ECF"/>
    <property type="match status" value="1"/>
</dbReference>
<evidence type="ECO:0000313" key="8">
    <source>
        <dbReference type="Proteomes" id="UP000823886"/>
    </source>
</evidence>
<reference evidence="7" key="1">
    <citation type="journal article" date="2021" name="PeerJ">
        <title>Extensive microbial diversity within the chicken gut microbiome revealed by metagenomics and culture.</title>
        <authorList>
            <person name="Gilroy R."/>
            <person name="Ravi A."/>
            <person name="Getino M."/>
            <person name="Pursley I."/>
            <person name="Horton D.L."/>
            <person name="Alikhan N.F."/>
            <person name="Baker D."/>
            <person name="Gharbi K."/>
            <person name="Hall N."/>
            <person name="Watson M."/>
            <person name="Adriaenssens E.M."/>
            <person name="Foster-Nyarko E."/>
            <person name="Jarju S."/>
            <person name="Secka A."/>
            <person name="Antonio M."/>
            <person name="Oren A."/>
            <person name="Chaudhuri R.R."/>
            <person name="La Ragione R."/>
            <person name="Hildebrand F."/>
            <person name="Pallen M.J."/>
        </authorList>
    </citation>
    <scope>NUCLEOTIDE SEQUENCE</scope>
    <source>
        <strain evidence="7">ChiBcec2-3848</strain>
    </source>
</reference>
<dbReference type="GO" id="GO:0003677">
    <property type="term" value="F:DNA binding"/>
    <property type="evidence" value="ECO:0007669"/>
    <property type="project" value="UniProtKB-KW"/>
</dbReference>
<comment type="caution">
    <text evidence="7">The sequence shown here is derived from an EMBL/GenBank/DDBJ whole genome shotgun (WGS) entry which is preliminary data.</text>
</comment>
<dbReference type="EMBL" id="DWVZ01000061">
    <property type="protein sequence ID" value="HJC62949.1"/>
    <property type="molecule type" value="Genomic_DNA"/>
</dbReference>
<keyword evidence="4" id="KW-0238">DNA-binding</keyword>